<dbReference type="EMBL" id="CP006704">
    <property type="protein sequence ID" value="AIJ46051.1"/>
    <property type="molecule type" value="Genomic_DNA"/>
</dbReference>
<dbReference type="Pfam" id="PF00581">
    <property type="entry name" value="Rhodanese"/>
    <property type="match status" value="4"/>
</dbReference>
<dbReference type="KEGG" id="ctes:O987_09630"/>
<dbReference type="InterPro" id="IPR051126">
    <property type="entry name" value="Thiosulfate_sulfurtransferase"/>
</dbReference>
<dbReference type="HOGENOM" id="CLU_024972_1_0_4"/>
<reference evidence="3 4" key="1">
    <citation type="journal article" date="2014" name="Genome Announc.">
        <title>Complete Genome Sequence of Polychlorinated Biphenyl Degrader Comamonas testosteroni TK102 (NBRC 109938).</title>
        <authorList>
            <person name="Fukuda K."/>
            <person name="Hosoyama A."/>
            <person name="Tsuchikane K."/>
            <person name="Ohji S."/>
            <person name="Yamazoe A."/>
            <person name="Fujita N."/>
            <person name="Shintani M."/>
            <person name="Kimbara K."/>
        </authorList>
    </citation>
    <scope>NUCLEOTIDE SEQUENCE [LARGE SCALE GENOMIC DNA]</scope>
    <source>
        <strain evidence="3">TK102</strain>
    </source>
</reference>
<dbReference type="PROSITE" id="PS50206">
    <property type="entry name" value="RHODANESE_3"/>
    <property type="match status" value="3"/>
</dbReference>
<dbReference type="AlphaFoldDB" id="A0A076PN32"/>
<proteinExistence type="predicted"/>
<keyword evidence="1" id="KW-0677">Repeat</keyword>
<dbReference type="PANTHER" id="PTHR43855:SF1">
    <property type="entry name" value="THIOSULFATE SULFURTRANSFERASE"/>
    <property type="match status" value="1"/>
</dbReference>
<evidence type="ECO:0000313" key="4">
    <source>
        <dbReference type="Proteomes" id="UP000028782"/>
    </source>
</evidence>
<name>A0A076PN32_COMTE</name>
<dbReference type="SMART" id="SM00450">
    <property type="entry name" value="RHOD"/>
    <property type="match status" value="4"/>
</dbReference>
<evidence type="ECO:0000259" key="2">
    <source>
        <dbReference type="PROSITE" id="PS50206"/>
    </source>
</evidence>
<dbReference type="InterPro" id="IPR036873">
    <property type="entry name" value="Rhodanese-like_dom_sf"/>
</dbReference>
<evidence type="ECO:0000256" key="1">
    <source>
        <dbReference type="ARBA" id="ARBA00022737"/>
    </source>
</evidence>
<dbReference type="PANTHER" id="PTHR43855">
    <property type="entry name" value="THIOSULFATE SULFURTRANSFERASE"/>
    <property type="match status" value="1"/>
</dbReference>
<dbReference type="CDD" id="cd01534">
    <property type="entry name" value="4RHOD_Repeat_3"/>
    <property type="match status" value="1"/>
</dbReference>
<sequence>MTQFANASTLKSWLHDGQEIAVLDVREHGQYGEAHLFYGTPLPFSRLEIDAPRLVPRKTVRVVVYDGGGVDTESVALRAAQRLQDLGYTDVHVLEGGTKAWQAAGYVLFAGVNLPSKTFGELVEHAYGTPRITAQQLAAKQASREPLVILDGRPVSEFHKMNIPGAICCPNGELAYRIRSLVPDDSTPVIINCAGRTRSILGAQTLINLGISNPVYALENGTQGWYLNDLPLEHGGKSRYADDSGSGILQSQAQELAQRFEVPFVSAQKVAQWAADGDRSLFLCDVRTPEEFAAGSLPGAQHTPGGQLVQAGDQFIGVRGARLVLFDSDGIRAAVIASWLRQMGQDACVLIDGLHSGLRLESASGLAAPELPLVTVAELRSLLERDEVLLVDLRPSMKYRAAHIPGALWSIRSRLARNLRDETRAIVLVADEPALAQWASLELPKPAALLQGGMAAWQQAGLPLEASADIPPDHDCIDYLFFVHDRHDGNKDAARRYLAWETGLVQQLDAQELAAFHLPVPAVPLSSAV</sequence>
<dbReference type="SUPFAM" id="SSF52821">
    <property type="entry name" value="Rhodanese/Cell cycle control phosphatase"/>
    <property type="match status" value="4"/>
</dbReference>
<feature type="domain" description="Rhodanese" evidence="2">
    <location>
        <begin position="285"/>
        <end position="466"/>
    </location>
</feature>
<feature type="domain" description="Rhodanese" evidence="2">
    <location>
        <begin position="16"/>
        <end position="110"/>
    </location>
</feature>
<dbReference type="GO" id="GO:0016740">
    <property type="term" value="F:transferase activity"/>
    <property type="evidence" value="ECO:0007669"/>
    <property type="project" value="UniProtKB-KW"/>
</dbReference>
<organism evidence="3 4">
    <name type="scientific">Comamonas testosteroni TK102</name>
    <dbReference type="NCBI Taxonomy" id="1392005"/>
    <lineage>
        <taxon>Bacteria</taxon>
        <taxon>Pseudomonadati</taxon>
        <taxon>Pseudomonadota</taxon>
        <taxon>Betaproteobacteria</taxon>
        <taxon>Burkholderiales</taxon>
        <taxon>Comamonadaceae</taxon>
        <taxon>Comamonas</taxon>
    </lineage>
</organism>
<dbReference type="Proteomes" id="UP000028782">
    <property type="component" value="Chromosome"/>
</dbReference>
<dbReference type="Gene3D" id="3.40.250.10">
    <property type="entry name" value="Rhodanese-like domain"/>
    <property type="match status" value="4"/>
</dbReference>
<keyword evidence="3" id="KW-0808">Transferase</keyword>
<evidence type="ECO:0000313" key="3">
    <source>
        <dbReference type="EMBL" id="AIJ46051.1"/>
    </source>
</evidence>
<feature type="domain" description="Rhodanese" evidence="2">
    <location>
        <begin position="143"/>
        <end position="234"/>
    </location>
</feature>
<dbReference type="InterPro" id="IPR001763">
    <property type="entry name" value="Rhodanese-like_dom"/>
</dbReference>
<protein>
    <submittedName>
        <fullName evidence="3">Sulfurtransferase</fullName>
    </submittedName>
</protein>
<accession>A0A076PN32</accession>
<gene>
    <name evidence="3" type="ORF">O987_09630</name>
</gene>
<dbReference type="RefSeq" id="WP_043371867.1">
    <property type="nucleotide sequence ID" value="NZ_CP006704.1"/>
</dbReference>